<dbReference type="HOGENOM" id="CLU_023759_0_0_1"/>
<dbReference type="EMBL" id="CAEY01000581">
    <property type="status" value="NOT_ANNOTATED_CDS"/>
    <property type="molecule type" value="Genomic_DNA"/>
</dbReference>
<evidence type="ECO:0000256" key="4">
    <source>
        <dbReference type="SAM" id="Coils"/>
    </source>
</evidence>
<dbReference type="Pfam" id="PF09766">
    <property type="entry name" value="FmiP_Thoc5"/>
    <property type="match status" value="1"/>
</dbReference>
<comment type="subcellular location">
    <subcellularLocation>
        <location evidence="1">Nucleus</location>
    </subcellularLocation>
</comment>
<dbReference type="Proteomes" id="UP000015104">
    <property type="component" value="Unassembled WGS sequence"/>
</dbReference>
<evidence type="ECO:0000256" key="1">
    <source>
        <dbReference type="ARBA" id="ARBA00004123"/>
    </source>
</evidence>
<reference evidence="7" key="1">
    <citation type="submission" date="2011-08" db="EMBL/GenBank/DDBJ databases">
        <authorList>
            <person name="Rombauts S."/>
        </authorList>
    </citation>
    <scope>NUCLEOTIDE SEQUENCE</scope>
    <source>
        <strain evidence="7">London</strain>
    </source>
</reference>
<dbReference type="KEGG" id="tut:107367592"/>
<keyword evidence="7" id="KW-1185">Reference proteome</keyword>
<gene>
    <name evidence="6" type="primary">107367592</name>
</gene>
<dbReference type="GO" id="GO:0003729">
    <property type="term" value="F:mRNA binding"/>
    <property type="evidence" value="ECO:0007669"/>
    <property type="project" value="TreeGrafter"/>
</dbReference>
<evidence type="ECO:0000256" key="2">
    <source>
        <dbReference type="ARBA" id="ARBA00008044"/>
    </source>
</evidence>
<evidence type="ECO:0000256" key="5">
    <source>
        <dbReference type="SAM" id="MobiDB-lite"/>
    </source>
</evidence>
<dbReference type="OMA" id="YEVMHLK"/>
<reference evidence="6" key="2">
    <citation type="submission" date="2015-06" db="UniProtKB">
        <authorList>
            <consortium name="EnsemblMetazoa"/>
        </authorList>
    </citation>
    <scope>IDENTIFICATION</scope>
</reference>
<feature type="region of interest" description="Disordered" evidence="5">
    <location>
        <begin position="346"/>
        <end position="371"/>
    </location>
</feature>
<dbReference type="PANTHER" id="PTHR13375">
    <property type="entry name" value="FMS INTERACTING PROTEIN"/>
    <property type="match status" value="1"/>
</dbReference>
<dbReference type="eggNOG" id="KOG2216">
    <property type="taxonomic scope" value="Eukaryota"/>
</dbReference>
<accession>T1KUU3</accession>
<sequence length="711" mass="81433">MQSDKSSHDRKVRRKQSTPSSSSSSLNSSSSSKKESTSSKKEMRTSTKSSTNNSLNSSSIKSNETTVNVMNVTLTAIDHEEKEALSRDPEQDVETFNHTCDEIRTKLAEMKICKKDNNTENDPDFNKRKLEIAMAFLELKRLNRFDKIRCKHARDLVTEEKQKVDGFHLQLQNLMYEVLHLQKEINKCHEFKSRDETIELVSLEQFYEEAPEDVTKPLKESEDAHKRTLARLEWELEQRKRLASTLQDKMALKELIVEDIEKEKKRLESLRPILMSVVEAAQPLQSQLGLPLQVNDNQHEKASYLSRPMYVLFVNACAMKEAYKENFAVSINGNVDEAKATQFSNIIEDEESAESDAEDRKGKRHRKSKMDKKELMMKKLISAHPLSVNLNFADKESGTKLSLEFFHMINLNIITVKVNITGEYDISRSELLGSHILDNLFEKDDGLTSPNIANDYQLKAARIDNFSDLSNKIGYAYKWAQTLCGLNFLPRDEDKQSVSYNFTQIMDIIKSRFTHRTGLHQIILELERGSVSLPSSLVSVAFNKMSCLIKDWKPSSLDEWLTVTTGQNMFDFSLIDGSEHFFKVTLVRGSASLKALVALPTDYPNSSPLFQLTLNWQSEKTSSMDTSLRDLEYYVNIKCIESVLESEKIRTLAIQIYTLCVGFDTFLEAEQNHSGAEGPMEFPKGRIFSHNYSGRDHSKPFEYAHEYGIFR</sequence>
<comment type="similarity">
    <text evidence="2">Belongs to the THOC5 family.</text>
</comment>
<keyword evidence="4" id="KW-0175">Coiled coil</keyword>
<dbReference type="EnsemblMetazoa" id="tetur22g01280.1">
    <property type="protein sequence ID" value="tetur22g01280.1"/>
    <property type="gene ID" value="tetur22g01280"/>
</dbReference>
<feature type="coiled-coil region" evidence="4">
    <location>
        <begin position="229"/>
        <end position="270"/>
    </location>
</feature>
<dbReference type="PANTHER" id="PTHR13375:SF3">
    <property type="entry name" value="THO COMPLEX SUBUNIT 5 HOMOLOG"/>
    <property type="match status" value="1"/>
</dbReference>
<organism evidence="6 7">
    <name type="scientific">Tetranychus urticae</name>
    <name type="common">Two-spotted spider mite</name>
    <dbReference type="NCBI Taxonomy" id="32264"/>
    <lineage>
        <taxon>Eukaryota</taxon>
        <taxon>Metazoa</taxon>
        <taxon>Ecdysozoa</taxon>
        <taxon>Arthropoda</taxon>
        <taxon>Chelicerata</taxon>
        <taxon>Arachnida</taxon>
        <taxon>Acari</taxon>
        <taxon>Acariformes</taxon>
        <taxon>Trombidiformes</taxon>
        <taxon>Prostigmata</taxon>
        <taxon>Eleutherengona</taxon>
        <taxon>Raphignathae</taxon>
        <taxon>Tetranychoidea</taxon>
        <taxon>Tetranychidae</taxon>
        <taxon>Tetranychus</taxon>
    </lineage>
</organism>
<dbReference type="InterPro" id="IPR019163">
    <property type="entry name" value="THO_Thoc5"/>
</dbReference>
<feature type="compositionally biased region" description="Basic and acidic residues" evidence="5">
    <location>
        <begin position="32"/>
        <end position="45"/>
    </location>
</feature>
<name>T1KUU3_TETUR</name>
<dbReference type="OrthoDB" id="20582at2759"/>
<keyword evidence="3" id="KW-0539">Nucleus</keyword>
<feature type="compositionally biased region" description="Acidic residues" evidence="5">
    <location>
        <begin position="347"/>
        <end position="357"/>
    </location>
</feature>
<feature type="compositionally biased region" description="Low complexity" evidence="5">
    <location>
        <begin position="17"/>
        <end position="31"/>
    </location>
</feature>
<dbReference type="AlphaFoldDB" id="T1KUU3"/>
<dbReference type="STRING" id="32264.T1KUU3"/>
<proteinExistence type="inferred from homology"/>
<feature type="compositionally biased region" description="Low complexity" evidence="5">
    <location>
        <begin position="46"/>
        <end position="63"/>
    </location>
</feature>
<feature type="region of interest" description="Disordered" evidence="5">
    <location>
        <begin position="1"/>
        <end position="63"/>
    </location>
</feature>
<evidence type="ECO:0000313" key="7">
    <source>
        <dbReference type="Proteomes" id="UP000015104"/>
    </source>
</evidence>
<evidence type="ECO:0000313" key="6">
    <source>
        <dbReference type="EnsemblMetazoa" id="tetur22g01280.1"/>
    </source>
</evidence>
<evidence type="ECO:0008006" key="8">
    <source>
        <dbReference type="Google" id="ProtNLM"/>
    </source>
</evidence>
<evidence type="ECO:0000256" key="3">
    <source>
        <dbReference type="ARBA" id="ARBA00023242"/>
    </source>
</evidence>
<protein>
    <recommendedName>
        <fullName evidence="8">THO complex subunit 5 homolog</fullName>
    </recommendedName>
</protein>
<dbReference type="GO" id="GO:0006406">
    <property type="term" value="P:mRNA export from nucleus"/>
    <property type="evidence" value="ECO:0007669"/>
    <property type="project" value="TreeGrafter"/>
</dbReference>
<dbReference type="GO" id="GO:0000445">
    <property type="term" value="C:THO complex part of transcription export complex"/>
    <property type="evidence" value="ECO:0007669"/>
    <property type="project" value="TreeGrafter"/>
</dbReference>